<name>A0A7C8IQF5_9PEZI</name>
<keyword evidence="2" id="KW-0539">Nucleus</keyword>
<dbReference type="OrthoDB" id="5104218at2759"/>
<proteinExistence type="predicted"/>
<dbReference type="PANTHER" id="PTHR46910:SF13">
    <property type="entry name" value="SPECIFIC TRANSCRIPTION FACTOR, PUTATIVE (AFU_ORTHOLOGUE AFUA_4G06190)-RELATED"/>
    <property type="match status" value="1"/>
</dbReference>
<comment type="caution">
    <text evidence="5">The sequence shown here is derived from an EMBL/GenBank/DDBJ whole genome shotgun (WGS) entry which is preliminary data.</text>
</comment>
<dbReference type="SMART" id="SM00906">
    <property type="entry name" value="Fungal_trans"/>
    <property type="match status" value="1"/>
</dbReference>
<dbReference type="EMBL" id="WUBL01000175">
    <property type="protein sequence ID" value="KAF2963902.1"/>
    <property type="molecule type" value="Genomic_DNA"/>
</dbReference>
<dbReference type="GO" id="GO:0000981">
    <property type="term" value="F:DNA-binding transcription factor activity, RNA polymerase II-specific"/>
    <property type="evidence" value="ECO:0007669"/>
    <property type="project" value="InterPro"/>
</dbReference>
<organism evidence="5 6">
    <name type="scientific">Xylaria multiplex</name>
    <dbReference type="NCBI Taxonomy" id="323545"/>
    <lineage>
        <taxon>Eukaryota</taxon>
        <taxon>Fungi</taxon>
        <taxon>Dikarya</taxon>
        <taxon>Ascomycota</taxon>
        <taxon>Pezizomycotina</taxon>
        <taxon>Sordariomycetes</taxon>
        <taxon>Xylariomycetidae</taxon>
        <taxon>Xylariales</taxon>
        <taxon>Xylariaceae</taxon>
        <taxon>Xylaria</taxon>
    </lineage>
</organism>
<dbReference type="InterPro" id="IPR007219">
    <property type="entry name" value="XnlR_reg_dom"/>
</dbReference>
<dbReference type="SMART" id="SM00066">
    <property type="entry name" value="GAL4"/>
    <property type="match status" value="1"/>
</dbReference>
<dbReference type="PROSITE" id="PS00463">
    <property type="entry name" value="ZN2_CY6_FUNGAL_1"/>
    <property type="match status" value="1"/>
</dbReference>
<feature type="region of interest" description="Disordered" evidence="3">
    <location>
        <begin position="1"/>
        <end position="22"/>
    </location>
</feature>
<evidence type="ECO:0000313" key="6">
    <source>
        <dbReference type="Proteomes" id="UP000481858"/>
    </source>
</evidence>
<protein>
    <recommendedName>
        <fullName evidence="4">Zn(2)-C6 fungal-type domain-containing protein</fullName>
    </recommendedName>
</protein>
<dbReference type="AlphaFoldDB" id="A0A7C8IQF5"/>
<evidence type="ECO:0000259" key="4">
    <source>
        <dbReference type="PROSITE" id="PS50048"/>
    </source>
</evidence>
<dbReference type="InterPro" id="IPR050987">
    <property type="entry name" value="AtrR-like"/>
</dbReference>
<dbReference type="GO" id="GO:0006351">
    <property type="term" value="P:DNA-templated transcription"/>
    <property type="evidence" value="ECO:0007669"/>
    <property type="project" value="InterPro"/>
</dbReference>
<reference evidence="5 6" key="1">
    <citation type="submission" date="2019-12" db="EMBL/GenBank/DDBJ databases">
        <title>Draft genome sequence of the ascomycete Xylaria multiplex DSM 110363.</title>
        <authorList>
            <person name="Buettner E."/>
            <person name="Kellner H."/>
        </authorList>
    </citation>
    <scope>NUCLEOTIDE SEQUENCE [LARGE SCALE GENOMIC DNA]</scope>
    <source>
        <strain evidence="5 6">DSM 110363</strain>
    </source>
</reference>
<dbReference type="Pfam" id="PF00172">
    <property type="entry name" value="Zn_clus"/>
    <property type="match status" value="1"/>
</dbReference>
<sequence>MNTAEISSAGAKKAGGGRRSRKRGQYTRVACNVCKTRKVKCSGGLPCSRCVEQNVDCKYHVTDSVHANAQHQRNTTRLSNAPQQDLTQLLSTMRRVCADIQSSTSHIRVLPARVPLSMSRRRRPHGFDGHIRSKRARLAAVNALWPALGVVERLLEDQGAVMSNSGSQGAANQPAFKDTMQYPDVSAISFQAAKPLFDMSYEQVLQNLTTFEDEVMPMHPCFNMGIARERFEVIFAASSPSTTAELLGMDVDLIDIEFGKVVVAIALLIRRDDDNPLIQDVENHLIWNIDGMMKQDNVQIDDVLMAVLMTIFFIVKDQQIKAWRMCGLAARSCLELGLHKKIPDPHTEGTHEEADFLTDIFNCVYDLDRRIGFTTAMPMSLRDEDITETVFDLHGRHPYLSTMVKVDRALGEIAALGDSSLTPEQKELEDRSEFLAYRLEKLVENVQDLGFFPLDALARLPPATQAVMQQFIGIRITHVRMFAHMRYIRAPEAFSCCSQSARSLISLAISSVDQHQSLFSASGETGVSRLLRSLLERFLRVSVSVLIVAASYNPQVYAPRCRIAFHRAIDLLTKFQSPQGDNNPSTIISCSLIELRNIGERVMPATSHLSVDSAPLRQGEETLRPPSDLVYPQFDFLAPCTNSDHESSISMGNLGSNWGLELDDIGFLEGIMEQVCGHPCYSSRKLI</sequence>
<evidence type="ECO:0000256" key="1">
    <source>
        <dbReference type="ARBA" id="ARBA00022723"/>
    </source>
</evidence>
<dbReference type="InParanoid" id="A0A7C8IQF5"/>
<accession>A0A7C8IQF5</accession>
<dbReference type="InterPro" id="IPR001138">
    <property type="entry name" value="Zn2Cys6_DnaBD"/>
</dbReference>
<keyword evidence="1" id="KW-0479">Metal-binding</keyword>
<dbReference type="SUPFAM" id="SSF57701">
    <property type="entry name" value="Zn2/Cys6 DNA-binding domain"/>
    <property type="match status" value="1"/>
</dbReference>
<dbReference type="GO" id="GO:0008270">
    <property type="term" value="F:zinc ion binding"/>
    <property type="evidence" value="ECO:0007669"/>
    <property type="project" value="InterPro"/>
</dbReference>
<dbReference type="CDD" id="cd00067">
    <property type="entry name" value="GAL4"/>
    <property type="match status" value="1"/>
</dbReference>
<dbReference type="PANTHER" id="PTHR46910">
    <property type="entry name" value="TRANSCRIPTION FACTOR PDR1"/>
    <property type="match status" value="1"/>
</dbReference>
<dbReference type="InterPro" id="IPR036864">
    <property type="entry name" value="Zn2-C6_fun-type_DNA-bd_sf"/>
</dbReference>
<dbReference type="Gene3D" id="4.10.240.10">
    <property type="entry name" value="Zn(2)-C6 fungal-type DNA-binding domain"/>
    <property type="match status" value="1"/>
</dbReference>
<feature type="domain" description="Zn(2)-C6 fungal-type" evidence="4">
    <location>
        <begin position="30"/>
        <end position="59"/>
    </location>
</feature>
<gene>
    <name evidence="5" type="ORF">GQX73_g9662</name>
</gene>
<dbReference type="Pfam" id="PF04082">
    <property type="entry name" value="Fungal_trans"/>
    <property type="match status" value="1"/>
</dbReference>
<dbReference type="GO" id="GO:0003677">
    <property type="term" value="F:DNA binding"/>
    <property type="evidence" value="ECO:0007669"/>
    <property type="project" value="InterPro"/>
</dbReference>
<dbReference type="PROSITE" id="PS50048">
    <property type="entry name" value="ZN2_CY6_FUNGAL_2"/>
    <property type="match status" value="1"/>
</dbReference>
<evidence type="ECO:0000256" key="2">
    <source>
        <dbReference type="ARBA" id="ARBA00023242"/>
    </source>
</evidence>
<dbReference type="Proteomes" id="UP000481858">
    <property type="component" value="Unassembled WGS sequence"/>
</dbReference>
<evidence type="ECO:0000313" key="5">
    <source>
        <dbReference type="EMBL" id="KAF2963902.1"/>
    </source>
</evidence>
<dbReference type="CDD" id="cd12148">
    <property type="entry name" value="fungal_TF_MHR"/>
    <property type="match status" value="1"/>
</dbReference>
<keyword evidence="6" id="KW-1185">Reference proteome</keyword>
<evidence type="ECO:0000256" key="3">
    <source>
        <dbReference type="SAM" id="MobiDB-lite"/>
    </source>
</evidence>